<dbReference type="EMBL" id="AP035884">
    <property type="protein sequence ID" value="BFP57167.1"/>
    <property type="molecule type" value="Genomic_DNA"/>
</dbReference>
<dbReference type="InterPro" id="IPR023286">
    <property type="entry name" value="ABATE_dom_sf"/>
</dbReference>
<dbReference type="SUPFAM" id="SSF160904">
    <property type="entry name" value="Jann2411-like"/>
    <property type="match status" value="1"/>
</dbReference>
<reference evidence="2" key="1">
    <citation type="submission" date="2024-07" db="EMBL/GenBank/DDBJ databases">
        <title>Complete genome sequences of cellulolytic bacteria, Kitasatospora sp. CMC57 and Streptomyces sp. CMC78, isolated from Japanese agricultural soil.</title>
        <authorList>
            <person name="Hashimoto T."/>
            <person name="Ito M."/>
            <person name="Iwamoto M."/>
            <person name="Fukahori D."/>
            <person name="Shoda T."/>
            <person name="Sakoda M."/>
            <person name="Morohoshi T."/>
            <person name="Mitsuboshi M."/>
            <person name="Nishizawa T."/>
        </authorList>
    </citation>
    <scope>NUCLEOTIDE SEQUENCE</scope>
    <source>
        <strain evidence="2">CMC78</strain>
    </source>
</reference>
<dbReference type="Gene3D" id="1.10.3300.10">
    <property type="entry name" value="Jann2411-like domain"/>
    <property type="match status" value="1"/>
</dbReference>
<sequence length="185" mass="19908">MVIMRRNPAPAELELVEEFCNTATHLHGEDDLARPESAARWLGAHGFPALSDPGDLTSLAEARETVRAFLVERTSPEAVDALNRLVTAVAGAPAVRPDGALGLRPTSGGAVAEVMRPVLEALLFHALTGRHATRLKACAAPECRWVFYDRAPSSNGLWCDMDVCGARHKMRAYRARGGAAARRDA</sequence>
<dbReference type="AlphaFoldDB" id="A0AB33KRI4"/>
<dbReference type="KEGG" id="stcm:SCMC78_69740"/>
<dbReference type="Pfam" id="PF11706">
    <property type="entry name" value="zf-CGNR"/>
    <property type="match status" value="1"/>
</dbReference>
<proteinExistence type="predicted"/>
<feature type="domain" description="Zinc finger CGNR" evidence="1">
    <location>
        <begin position="134"/>
        <end position="176"/>
    </location>
</feature>
<dbReference type="InterPro" id="IPR010852">
    <property type="entry name" value="ABATE"/>
</dbReference>
<dbReference type="Pfam" id="PF07336">
    <property type="entry name" value="ABATE"/>
    <property type="match status" value="1"/>
</dbReference>
<evidence type="ECO:0000313" key="2">
    <source>
        <dbReference type="EMBL" id="BFP57167.1"/>
    </source>
</evidence>
<dbReference type="PANTHER" id="PTHR35525:SF3">
    <property type="entry name" value="BLL6575 PROTEIN"/>
    <property type="match status" value="1"/>
</dbReference>
<evidence type="ECO:0000259" key="1">
    <source>
        <dbReference type="Pfam" id="PF11706"/>
    </source>
</evidence>
<gene>
    <name evidence="2" type="ORF">SCMC78_69740</name>
</gene>
<accession>A0AB33KRI4</accession>
<name>A0AB33KRI4_9ACTN</name>
<organism evidence="2">
    <name type="scientific">Streptomyces sp. CMC78</name>
    <dbReference type="NCBI Taxonomy" id="3231512"/>
    <lineage>
        <taxon>Bacteria</taxon>
        <taxon>Bacillati</taxon>
        <taxon>Actinomycetota</taxon>
        <taxon>Actinomycetes</taxon>
        <taxon>Kitasatosporales</taxon>
        <taxon>Streptomycetaceae</taxon>
        <taxon>Streptomyces</taxon>
    </lineage>
</organism>
<dbReference type="PANTHER" id="PTHR35525">
    <property type="entry name" value="BLL6575 PROTEIN"/>
    <property type="match status" value="1"/>
</dbReference>
<dbReference type="InterPro" id="IPR021005">
    <property type="entry name" value="Znf_CGNR"/>
</dbReference>
<protein>
    <submittedName>
        <fullName evidence="2">CGNR zinc finger domain-containing protein</fullName>
    </submittedName>
</protein>